<dbReference type="InterPro" id="IPR051686">
    <property type="entry name" value="Lipoprotein_DolP"/>
</dbReference>
<organism evidence="3 4">
    <name type="scientific">Terriglobus roseus</name>
    <dbReference type="NCBI Taxonomy" id="392734"/>
    <lineage>
        <taxon>Bacteria</taxon>
        <taxon>Pseudomonadati</taxon>
        <taxon>Acidobacteriota</taxon>
        <taxon>Terriglobia</taxon>
        <taxon>Terriglobales</taxon>
        <taxon>Acidobacteriaceae</taxon>
        <taxon>Terriglobus</taxon>
    </lineage>
</organism>
<feature type="region of interest" description="Disordered" evidence="1">
    <location>
        <begin position="283"/>
        <end position="309"/>
    </location>
</feature>
<feature type="domain" description="BON" evidence="2">
    <location>
        <begin position="72"/>
        <end position="140"/>
    </location>
</feature>
<dbReference type="InterPro" id="IPR007055">
    <property type="entry name" value="BON_dom"/>
</dbReference>
<evidence type="ECO:0000259" key="2">
    <source>
        <dbReference type="PROSITE" id="PS50914"/>
    </source>
</evidence>
<sequence>MEYGPAAHDDRPASWTGLQSKEPRPDGVMTMQSTFGSRPPAVSRFAGSLALAAILLVPVASGFAQSTQKGPSDAQVEANVLKAFASDGKLANQPINTSTVFGTVTLSGSVSDEAARDAAEQIASRTEGVKKVIDQLTVGAPQQADNDPATANSLPNGASMPASQGGQMVARNPQGNADNGNMGPDAQAVQQGQAALQDGGSQYEQQPGYPQQGQPQYSQQQPGYGQQPAYGQQGYPQQQGGYPQTGYPAQQGAPQYGDPQATGGYSPSLQQQGRLYHRDYERQMAAQQAEQQGYGQQPQGYAAPQGQPGGQPVVIPQGTDVAVRINRWISSGDAGPGSTFSALVSNDVLAGGAIAIPRGATVQGTVIDAKGAGALKGRGGLTLALTMLELGGQQIPLQSEPFTVTGRDKAAQSVGSTIVGAGVGALIGAAIGRGTGAAIGAGVGGAAGLGASAASGGGQATLPPEALLHFRLTTPVQVVTVSEAEMQRLGGYAGPANAYRGGGPVPYPVRPYPAVVGVGVYGYPAPYYRRGYYRGGYWY</sequence>
<dbReference type="PROSITE" id="PS50914">
    <property type="entry name" value="BON"/>
    <property type="match status" value="1"/>
</dbReference>
<dbReference type="OrthoDB" id="117359at2"/>
<evidence type="ECO:0000313" key="4">
    <source>
        <dbReference type="Proteomes" id="UP000182409"/>
    </source>
</evidence>
<dbReference type="InterPro" id="IPR014004">
    <property type="entry name" value="Transpt-assoc_nodulatn_dom_bac"/>
</dbReference>
<feature type="compositionally biased region" description="Low complexity" evidence="1">
    <location>
        <begin position="285"/>
        <end position="309"/>
    </location>
</feature>
<reference evidence="3 4" key="1">
    <citation type="submission" date="2016-10" db="EMBL/GenBank/DDBJ databases">
        <authorList>
            <person name="de Groot N.N."/>
        </authorList>
    </citation>
    <scope>NUCLEOTIDE SEQUENCE [LARGE SCALE GENOMIC DNA]</scope>
    <source>
        <strain evidence="3 4">AB35.6</strain>
    </source>
</reference>
<dbReference type="PANTHER" id="PTHR34606">
    <property type="entry name" value="BON DOMAIN-CONTAINING PROTEIN"/>
    <property type="match status" value="1"/>
</dbReference>
<feature type="compositionally biased region" description="Low complexity" evidence="1">
    <location>
        <begin position="183"/>
        <end position="252"/>
    </location>
</feature>
<accession>A0A1H4U0L4</accession>
<feature type="region of interest" description="Disordered" evidence="1">
    <location>
        <begin position="1"/>
        <end position="37"/>
    </location>
</feature>
<dbReference type="AlphaFoldDB" id="A0A1H4U0L4"/>
<evidence type="ECO:0000313" key="3">
    <source>
        <dbReference type="EMBL" id="SEC61804.1"/>
    </source>
</evidence>
<dbReference type="Pfam" id="PF04972">
    <property type="entry name" value="BON"/>
    <property type="match status" value="1"/>
</dbReference>
<gene>
    <name evidence="3" type="ORF">SAMN05443244_3909</name>
</gene>
<dbReference type="Proteomes" id="UP000182409">
    <property type="component" value="Unassembled WGS sequence"/>
</dbReference>
<proteinExistence type="predicted"/>
<feature type="compositionally biased region" description="Polar residues" evidence="1">
    <location>
        <begin position="143"/>
        <end position="166"/>
    </location>
</feature>
<protein>
    <submittedName>
        <fullName evidence="3">BON domain-containing protein</fullName>
    </submittedName>
</protein>
<feature type="region of interest" description="Disordered" evidence="1">
    <location>
        <begin position="139"/>
        <end position="269"/>
    </location>
</feature>
<dbReference type="EMBL" id="FNSD01000001">
    <property type="protein sequence ID" value="SEC61804.1"/>
    <property type="molecule type" value="Genomic_DNA"/>
</dbReference>
<dbReference type="Gene3D" id="3.30.1340.30">
    <property type="match status" value="1"/>
</dbReference>
<name>A0A1H4U0L4_9BACT</name>
<dbReference type="PANTHER" id="PTHR34606:SF15">
    <property type="entry name" value="BON DOMAIN-CONTAINING PROTEIN"/>
    <property type="match status" value="1"/>
</dbReference>
<dbReference type="SMART" id="SM00749">
    <property type="entry name" value="BON"/>
    <property type="match status" value="1"/>
</dbReference>
<evidence type="ECO:0000256" key="1">
    <source>
        <dbReference type="SAM" id="MobiDB-lite"/>
    </source>
</evidence>